<evidence type="ECO:0000256" key="1">
    <source>
        <dbReference type="ARBA" id="ARBA00000085"/>
    </source>
</evidence>
<feature type="domain" description="Histidine kinase" evidence="6">
    <location>
        <begin position="645"/>
        <end position="731"/>
    </location>
</feature>
<protein>
    <recommendedName>
        <fullName evidence="2">histidine kinase</fullName>
        <ecNumber evidence="2">2.7.13.3</ecNumber>
    </recommendedName>
</protein>
<dbReference type="InterPro" id="IPR005467">
    <property type="entry name" value="His_kinase_dom"/>
</dbReference>
<dbReference type="Pfam" id="PF02518">
    <property type="entry name" value="HATPase_c"/>
    <property type="match status" value="1"/>
</dbReference>
<dbReference type="InterPro" id="IPR036890">
    <property type="entry name" value="HATPase_C_sf"/>
</dbReference>
<evidence type="ECO:0000313" key="9">
    <source>
        <dbReference type="EMBL" id="RSK50981.1"/>
    </source>
</evidence>
<dbReference type="EC" id="2.7.13.3" evidence="2"/>
<sequence>MSTTPFPHNAVSEAQQLRAELAAARAALAAAESRAEYYQQLFEQPYKAVLIIRNGVYTDCTATALQLLGLTSRQQLIGKPIGSFSMPVQPDGCPTPVRVAEVLEQARRLGWTRFAWLGRRLNGEEFWEDIVITAVQLPDDVLYHVSWEDTSDRRPTPGSSYESETRLQLMLAATNSGLWISHLPAGKTYCDQRARTILGSPEAISPHEALLHLIYPDDLPRLRAAFQQAVQARRPFDVEFRVLHPTEGLRYLMAMGQVQFDTQQRPVRITGMLRDITDHQQTRHELTRKSELLELMLRNLPLVLCRFDQQGRILELTGAGLQHPNTADGVEMSPPAGYLLQDMQEAIAQILAGQHVRFIARGMVAEAPVFLQCFGFYDESQQCGIIFSVNATESELSKERLRTEKEFTERLLNYSLDAIIACDQHGRVTAWNRVMEQLSGVAAPTMLGQLLTEFPIFAPDTVPGAPLHSILAGQLTPHYNVPFHCHDHDCEANLMPLQMPEGTGLGVLVVIRDVTQRNYLAAEATRLQLRRQQEILSAVLETQETERRRIAEGLHNGVGQLLYAAKLSLPAGTEVQATRTVLEEAIRATRTISFELTPGVLADFGLKTALQELLKRIPHQHLQVRLQVLDLPHRLPAAVEMAAYRIAQELLNNILKHAHATTALLRATYQAGGLHLTVQDNGVGFEPTSGPQQGLGLISIRNRVELLQGTLQLTSQPGRGTTVQLALPCSPPTGQ</sequence>
<dbReference type="InterPro" id="IPR013655">
    <property type="entry name" value="PAS_fold_3"/>
</dbReference>
<feature type="domain" description="PAC" evidence="8">
    <location>
        <begin position="236"/>
        <end position="288"/>
    </location>
</feature>
<dbReference type="InterPro" id="IPR013656">
    <property type="entry name" value="PAS_4"/>
</dbReference>
<dbReference type="Proteomes" id="UP000273500">
    <property type="component" value="Unassembled WGS sequence"/>
</dbReference>
<dbReference type="EMBL" id="RWIT01000001">
    <property type="protein sequence ID" value="RSK50981.1"/>
    <property type="molecule type" value="Genomic_DNA"/>
</dbReference>
<evidence type="ECO:0000256" key="4">
    <source>
        <dbReference type="ARBA" id="ARBA00022777"/>
    </source>
</evidence>
<dbReference type="InterPro" id="IPR000700">
    <property type="entry name" value="PAS-assoc_C"/>
</dbReference>
<dbReference type="OrthoDB" id="5401121at2"/>
<organism evidence="9 10">
    <name type="scientific">Hymenobacter rigui</name>
    <dbReference type="NCBI Taxonomy" id="334424"/>
    <lineage>
        <taxon>Bacteria</taxon>
        <taxon>Pseudomonadati</taxon>
        <taxon>Bacteroidota</taxon>
        <taxon>Cytophagia</taxon>
        <taxon>Cytophagales</taxon>
        <taxon>Hymenobacteraceae</taxon>
        <taxon>Hymenobacter</taxon>
    </lineage>
</organism>
<dbReference type="SUPFAM" id="SSF55874">
    <property type="entry name" value="ATPase domain of HSP90 chaperone/DNA topoisomerase II/histidine kinase"/>
    <property type="match status" value="1"/>
</dbReference>
<dbReference type="PROSITE" id="PS50112">
    <property type="entry name" value="PAS"/>
    <property type="match status" value="1"/>
</dbReference>
<dbReference type="Gene3D" id="3.30.450.20">
    <property type="entry name" value="PAS domain"/>
    <property type="match status" value="3"/>
</dbReference>
<keyword evidence="3" id="KW-0808">Transferase</keyword>
<evidence type="ECO:0000256" key="3">
    <source>
        <dbReference type="ARBA" id="ARBA00022679"/>
    </source>
</evidence>
<dbReference type="GO" id="GO:0000160">
    <property type="term" value="P:phosphorelay signal transduction system"/>
    <property type="evidence" value="ECO:0007669"/>
    <property type="project" value="UniProtKB-KW"/>
</dbReference>
<dbReference type="InterPro" id="IPR035965">
    <property type="entry name" value="PAS-like_dom_sf"/>
</dbReference>
<evidence type="ECO:0000259" key="6">
    <source>
        <dbReference type="PROSITE" id="PS50109"/>
    </source>
</evidence>
<dbReference type="SUPFAM" id="SSF55785">
    <property type="entry name" value="PYP-like sensor domain (PAS domain)"/>
    <property type="match status" value="3"/>
</dbReference>
<name>A0A428KVW9_9BACT</name>
<dbReference type="Pfam" id="PF08448">
    <property type="entry name" value="PAS_4"/>
    <property type="match status" value="1"/>
</dbReference>
<reference evidence="9 10" key="1">
    <citation type="submission" date="2018-12" db="EMBL/GenBank/DDBJ databases">
        <authorList>
            <person name="Feng G."/>
            <person name="Zhu H."/>
        </authorList>
    </citation>
    <scope>NUCLEOTIDE SEQUENCE [LARGE SCALE GENOMIC DNA]</scope>
    <source>
        <strain evidence="9 10">KCTC 12533</strain>
    </source>
</reference>
<gene>
    <name evidence="9" type="ORF">EI291_01285</name>
</gene>
<proteinExistence type="predicted"/>
<dbReference type="Gene3D" id="3.30.565.10">
    <property type="entry name" value="Histidine kinase-like ATPase, C-terminal domain"/>
    <property type="match status" value="1"/>
</dbReference>
<dbReference type="InterPro" id="IPR000014">
    <property type="entry name" value="PAS"/>
</dbReference>
<evidence type="ECO:0000313" key="10">
    <source>
        <dbReference type="Proteomes" id="UP000273500"/>
    </source>
</evidence>
<dbReference type="InterPro" id="IPR003594">
    <property type="entry name" value="HATPase_dom"/>
</dbReference>
<comment type="caution">
    <text evidence="9">The sequence shown here is derived from an EMBL/GenBank/DDBJ whole genome shotgun (WGS) entry which is preliminary data.</text>
</comment>
<accession>A0A428KVW9</accession>
<dbReference type="InterPro" id="IPR050482">
    <property type="entry name" value="Sensor_HK_TwoCompSys"/>
</dbReference>
<dbReference type="PRINTS" id="PR00344">
    <property type="entry name" value="BCTRLSENSOR"/>
</dbReference>
<dbReference type="GO" id="GO:0004673">
    <property type="term" value="F:protein histidine kinase activity"/>
    <property type="evidence" value="ECO:0007669"/>
    <property type="project" value="UniProtKB-EC"/>
</dbReference>
<dbReference type="PANTHER" id="PTHR24421">
    <property type="entry name" value="NITRATE/NITRITE SENSOR PROTEIN NARX-RELATED"/>
    <property type="match status" value="1"/>
</dbReference>
<dbReference type="RefSeq" id="WP_125417456.1">
    <property type="nucleotide sequence ID" value="NZ_RWIT01000001.1"/>
</dbReference>
<evidence type="ECO:0000256" key="5">
    <source>
        <dbReference type="ARBA" id="ARBA00023012"/>
    </source>
</evidence>
<dbReference type="CDD" id="cd00130">
    <property type="entry name" value="PAS"/>
    <property type="match status" value="2"/>
</dbReference>
<dbReference type="AlphaFoldDB" id="A0A428KVW9"/>
<comment type="catalytic activity">
    <reaction evidence="1">
        <text>ATP + protein L-histidine = ADP + protein N-phospho-L-histidine.</text>
        <dbReference type="EC" id="2.7.13.3"/>
    </reaction>
</comment>
<evidence type="ECO:0000259" key="8">
    <source>
        <dbReference type="PROSITE" id="PS50113"/>
    </source>
</evidence>
<keyword evidence="10" id="KW-1185">Reference proteome</keyword>
<dbReference type="Pfam" id="PF13426">
    <property type="entry name" value="PAS_9"/>
    <property type="match status" value="1"/>
</dbReference>
<keyword evidence="4" id="KW-0418">Kinase</keyword>
<keyword evidence="5" id="KW-0902">Two-component regulatory system</keyword>
<dbReference type="SMART" id="SM00387">
    <property type="entry name" value="HATPase_c"/>
    <property type="match status" value="1"/>
</dbReference>
<dbReference type="CDD" id="cd16917">
    <property type="entry name" value="HATPase_UhpB-NarQ-NarX-like"/>
    <property type="match status" value="1"/>
</dbReference>
<evidence type="ECO:0000256" key="2">
    <source>
        <dbReference type="ARBA" id="ARBA00012438"/>
    </source>
</evidence>
<dbReference type="PROSITE" id="PS50109">
    <property type="entry name" value="HIS_KIN"/>
    <property type="match status" value="1"/>
</dbReference>
<dbReference type="Pfam" id="PF08447">
    <property type="entry name" value="PAS_3"/>
    <property type="match status" value="1"/>
</dbReference>
<feature type="domain" description="PAS" evidence="7">
    <location>
        <begin position="404"/>
        <end position="460"/>
    </location>
</feature>
<dbReference type="SMART" id="SM00091">
    <property type="entry name" value="PAS"/>
    <property type="match status" value="4"/>
</dbReference>
<dbReference type="PROSITE" id="PS50113">
    <property type="entry name" value="PAC"/>
    <property type="match status" value="1"/>
</dbReference>
<evidence type="ECO:0000259" key="7">
    <source>
        <dbReference type="PROSITE" id="PS50112"/>
    </source>
</evidence>
<dbReference type="PANTHER" id="PTHR24421:SF10">
    <property type="entry name" value="NITRATE_NITRITE SENSOR PROTEIN NARQ"/>
    <property type="match status" value="1"/>
</dbReference>
<dbReference type="NCBIfam" id="TIGR00229">
    <property type="entry name" value="sensory_box"/>
    <property type="match status" value="1"/>
</dbReference>
<dbReference type="InterPro" id="IPR004358">
    <property type="entry name" value="Sig_transdc_His_kin-like_C"/>
</dbReference>